<dbReference type="STRING" id="1288826.MSNKSG1_03330"/>
<accession>M7CUX5</accession>
<gene>
    <name evidence="1" type="ORF">MSNKSG1_03330</name>
</gene>
<organism evidence="1 2">
    <name type="scientific">Marinobacter santoriniensis NKSG1</name>
    <dbReference type="NCBI Taxonomy" id="1288826"/>
    <lineage>
        <taxon>Bacteria</taxon>
        <taxon>Pseudomonadati</taxon>
        <taxon>Pseudomonadota</taxon>
        <taxon>Gammaproteobacteria</taxon>
        <taxon>Pseudomonadales</taxon>
        <taxon>Marinobacteraceae</taxon>
        <taxon>Marinobacter</taxon>
    </lineage>
</organism>
<proteinExistence type="predicted"/>
<dbReference type="Proteomes" id="UP000011960">
    <property type="component" value="Unassembled WGS sequence"/>
</dbReference>
<name>M7CUX5_9GAMM</name>
<comment type="caution">
    <text evidence="1">The sequence shown here is derived from an EMBL/GenBank/DDBJ whole genome shotgun (WGS) entry which is preliminary data.</text>
</comment>
<reference evidence="1 2" key="1">
    <citation type="journal article" date="2013" name="Genome Announc.">
        <title>Genome Sequence of Hydrothermal Arsenic-Respiring Bacterium Marinobacter santoriniensis NKSG1T.</title>
        <authorList>
            <person name="Handley K.M."/>
            <person name="Upton M."/>
            <person name="Beatson S.A."/>
            <person name="Hery M."/>
            <person name="Lloyd J.R."/>
        </authorList>
    </citation>
    <scope>NUCLEOTIDE SEQUENCE [LARGE SCALE GENOMIC DNA]</scope>
    <source>
        <strain evidence="1 2">NKSG1</strain>
    </source>
</reference>
<sequence length="79" mass="8856">MPRSKVEFTNNQNHKLAGLLELPSQGKPRAMALFAEEYYQAAKRPKSFISLDNADHLLSSAVGAEYVVDMLVAWSSRFL</sequence>
<protein>
    <submittedName>
        <fullName evidence="1">Uncharacterized protein</fullName>
    </submittedName>
</protein>
<dbReference type="PATRIC" id="fig|1288826.3.peg.640"/>
<evidence type="ECO:0000313" key="1">
    <source>
        <dbReference type="EMBL" id="EMP56909.1"/>
    </source>
</evidence>
<dbReference type="RefSeq" id="WP_008937823.1">
    <property type="nucleotide sequence ID" value="NZ_APAT01000009.1"/>
</dbReference>
<dbReference type="AlphaFoldDB" id="M7CUX5"/>
<keyword evidence="2" id="KW-1185">Reference proteome</keyword>
<dbReference type="EMBL" id="APAT01000009">
    <property type="protein sequence ID" value="EMP56909.1"/>
    <property type="molecule type" value="Genomic_DNA"/>
</dbReference>
<evidence type="ECO:0000313" key="2">
    <source>
        <dbReference type="Proteomes" id="UP000011960"/>
    </source>
</evidence>
<dbReference type="eggNOG" id="COG1073">
    <property type="taxonomic scope" value="Bacteria"/>
</dbReference>
<dbReference type="OrthoDB" id="9789573at2"/>